<dbReference type="InterPro" id="IPR001849">
    <property type="entry name" value="PH_domain"/>
</dbReference>
<dbReference type="EMBL" id="DS113288">
    <property type="protein sequence ID" value="EAY13238.1"/>
    <property type="molecule type" value="Genomic_DNA"/>
</dbReference>
<feature type="region of interest" description="Disordered" evidence="10">
    <location>
        <begin position="377"/>
        <end position="399"/>
    </location>
</feature>
<feature type="domain" description="PH" evidence="11">
    <location>
        <begin position="4"/>
        <end position="97"/>
    </location>
</feature>
<dbReference type="InterPro" id="IPR017441">
    <property type="entry name" value="Protein_kinase_ATP_BS"/>
</dbReference>
<evidence type="ECO:0000256" key="6">
    <source>
        <dbReference type="ARBA" id="ARBA00022777"/>
    </source>
</evidence>
<dbReference type="SMART" id="SM00220">
    <property type="entry name" value="S_TKc"/>
    <property type="match status" value="1"/>
</dbReference>
<dbReference type="VEuPathDB" id="TrichDB:TVAGG3_1049140"/>
<evidence type="ECO:0000259" key="11">
    <source>
        <dbReference type="PROSITE" id="PS50003"/>
    </source>
</evidence>
<accession>A2E224</accession>
<dbReference type="InterPro" id="IPR000961">
    <property type="entry name" value="AGC-kinase_C"/>
</dbReference>
<protein>
    <submittedName>
        <fullName evidence="14">AGC family protein kinase</fullName>
    </submittedName>
</protein>
<evidence type="ECO:0000256" key="8">
    <source>
        <dbReference type="PROSITE-ProRule" id="PRU10141"/>
    </source>
</evidence>
<dbReference type="GO" id="GO:0005524">
    <property type="term" value="F:ATP binding"/>
    <property type="evidence" value="ECO:0007669"/>
    <property type="project" value="UniProtKB-UniRule"/>
</dbReference>
<keyword evidence="4" id="KW-0808">Transferase</keyword>
<dbReference type="Gene3D" id="1.10.510.10">
    <property type="entry name" value="Transferase(Phosphotransferase) domain 1"/>
    <property type="match status" value="1"/>
</dbReference>
<dbReference type="InParanoid" id="A2E224"/>
<dbReference type="PROSITE" id="PS50003">
    <property type="entry name" value="PH_DOMAIN"/>
    <property type="match status" value="1"/>
</dbReference>
<dbReference type="SUPFAM" id="SSF56112">
    <property type="entry name" value="Protein kinase-like (PK-like)"/>
    <property type="match status" value="1"/>
</dbReference>
<feature type="binding site" evidence="8">
    <location>
        <position position="136"/>
    </location>
    <ligand>
        <name>ATP</name>
        <dbReference type="ChEBI" id="CHEBI:30616"/>
    </ligand>
</feature>
<evidence type="ECO:0000256" key="9">
    <source>
        <dbReference type="RuleBase" id="RU000304"/>
    </source>
</evidence>
<dbReference type="Pfam" id="PF00069">
    <property type="entry name" value="Pkinase"/>
    <property type="match status" value="1"/>
</dbReference>
<dbReference type="FunFam" id="1.10.510.10:FF:000008">
    <property type="entry name" value="Non-specific serine/threonine protein kinase"/>
    <property type="match status" value="1"/>
</dbReference>
<evidence type="ECO:0000256" key="2">
    <source>
        <dbReference type="ARBA" id="ARBA00022527"/>
    </source>
</evidence>
<dbReference type="InterPro" id="IPR008271">
    <property type="entry name" value="Ser/Thr_kinase_AS"/>
</dbReference>
<evidence type="ECO:0000259" key="13">
    <source>
        <dbReference type="PROSITE" id="PS51285"/>
    </source>
</evidence>
<dbReference type="SMR" id="A2E224"/>
<dbReference type="SUPFAM" id="SSF50729">
    <property type="entry name" value="PH domain-like"/>
    <property type="match status" value="1"/>
</dbReference>
<dbReference type="STRING" id="5722.A2E224"/>
<evidence type="ECO:0000259" key="12">
    <source>
        <dbReference type="PROSITE" id="PS50011"/>
    </source>
</evidence>
<feature type="domain" description="Protein kinase" evidence="12">
    <location>
        <begin position="107"/>
        <end position="362"/>
    </location>
</feature>
<reference evidence="14" key="2">
    <citation type="journal article" date="2007" name="Science">
        <title>Draft genome sequence of the sexually transmitted pathogen Trichomonas vaginalis.</title>
        <authorList>
            <person name="Carlton J.M."/>
            <person name="Hirt R.P."/>
            <person name="Silva J.C."/>
            <person name="Delcher A.L."/>
            <person name="Schatz M."/>
            <person name="Zhao Q."/>
            <person name="Wortman J.R."/>
            <person name="Bidwell S.L."/>
            <person name="Alsmark U.C.M."/>
            <person name="Besteiro S."/>
            <person name="Sicheritz-Ponten T."/>
            <person name="Noel C.J."/>
            <person name="Dacks J.B."/>
            <person name="Foster P.G."/>
            <person name="Simillion C."/>
            <person name="Van de Peer Y."/>
            <person name="Miranda-Saavedra D."/>
            <person name="Barton G.J."/>
            <person name="Westrop G.D."/>
            <person name="Mueller S."/>
            <person name="Dessi D."/>
            <person name="Fiori P.L."/>
            <person name="Ren Q."/>
            <person name="Paulsen I."/>
            <person name="Zhang H."/>
            <person name="Bastida-Corcuera F.D."/>
            <person name="Simoes-Barbosa A."/>
            <person name="Brown M.T."/>
            <person name="Hayes R.D."/>
            <person name="Mukherjee M."/>
            <person name="Okumura C.Y."/>
            <person name="Schneider R."/>
            <person name="Smith A.J."/>
            <person name="Vanacova S."/>
            <person name="Villalvazo M."/>
            <person name="Haas B.J."/>
            <person name="Pertea M."/>
            <person name="Feldblyum T.V."/>
            <person name="Utterback T.R."/>
            <person name="Shu C.L."/>
            <person name="Osoegawa K."/>
            <person name="de Jong P.J."/>
            <person name="Hrdy I."/>
            <person name="Horvathova L."/>
            <person name="Zubacova Z."/>
            <person name="Dolezal P."/>
            <person name="Malik S.B."/>
            <person name="Logsdon J.M. Jr."/>
            <person name="Henze K."/>
            <person name="Gupta A."/>
            <person name="Wang C.C."/>
            <person name="Dunne R.L."/>
            <person name="Upcroft J.A."/>
            <person name="Upcroft P."/>
            <person name="White O."/>
            <person name="Salzberg S.L."/>
            <person name="Tang P."/>
            <person name="Chiu C.-H."/>
            <person name="Lee Y.-S."/>
            <person name="Embley T.M."/>
            <person name="Coombs G.H."/>
            <person name="Mottram J.C."/>
            <person name="Tachezy J."/>
            <person name="Fraser-Liggett C.M."/>
            <person name="Johnson P.J."/>
        </authorList>
    </citation>
    <scope>NUCLEOTIDE SEQUENCE [LARGE SCALE GENOMIC DNA]</scope>
    <source>
        <strain evidence="14">G3</strain>
    </source>
</reference>
<keyword evidence="5 8" id="KW-0547">Nucleotide-binding</keyword>
<organism evidence="14 15">
    <name type="scientific">Trichomonas vaginalis (strain ATCC PRA-98 / G3)</name>
    <dbReference type="NCBI Taxonomy" id="412133"/>
    <lineage>
        <taxon>Eukaryota</taxon>
        <taxon>Metamonada</taxon>
        <taxon>Parabasalia</taxon>
        <taxon>Trichomonadida</taxon>
        <taxon>Trichomonadidae</taxon>
        <taxon>Trichomonas</taxon>
    </lineage>
</organism>
<evidence type="ECO:0000256" key="10">
    <source>
        <dbReference type="SAM" id="MobiDB-lite"/>
    </source>
</evidence>
<proteinExistence type="inferred from homology"/>
<keyword evidence="2 9" id="KW-0723">Serine/threonine-protein kinase</keyword>
<dbReference type="Pfam" id="PF00169">
    <property type="entry name" value="PH"/>
    <property type="match status" value="1"/>
</dbReference>
<dbReference type="InterPro" id="IPR011993">
    <property type="entry name" value="PH-like_dom_sf"/>
</dbReference>
<evidence type="ECO:0000256" key="1">
    <source>
        <dbReference type="ARBA" id="ARBA00006935"/>
    </source>
</evidence>
<dbReference type="CDD" id="cd05123">
    <property type="entry name" value="STKc_AGC"/>
    <property type="match status" value="1"/>
</dbReference>
<comment type="similarity">
    <text evidence="1">Belongs to the protein kinase superfamily. AGC Ser/Thr protein kinase family. RAC subfamily.</text>
</comment>
<dbReference type="GO" id="GO:0004674">
    <property type="term" value="F:protein serine/threonine kinase activity"/>
    <property type="evidence" value="ECO:0000318"/>
    <property type="project" value="GO_Central"/>
</dbReference>
<dbReference type="Proteomes" id="UP000001542">
    <property type="component" value="Unassembled WGS sequence"/>
</dbReference>
<keyword evidence="6 14" id="KW-0418">Kinase</keyword>
<dbReference type="PROSITE" id="PS50011">
    <property type="entry name" value="PROTEIN_KINASE_DOM"/>
    <property type="match status" value="1"/>
</dbReference>
<evidence type="ECO:0000256" key="3">
    <source>
        <dbReference type="ARBA" id="ARBA00022553"/>
    </source>
</evidence>
<evidence type="ECO:0000256" key="7">
    <source>
        <dbReference type="ARBA" id="ARBA00022840"/>
    </source>
</evidence>
<name>A2E224_TRIV3</name>
<dbReference type="GO" id="GO:0035556">
    <property type="term" value="P:intracellular signal transduction"/>
    <property type="evidence" value="ECO:0000318"/>
    <property type="project" value="GO_Central"/>
</dbReference>
<sequence length="451" mass="52051">MSESPVLAGTLKRRSGKVSMWRQVKCELYPGKMVFKHKSTGDIAEILKLNSMTTILREEGDSHNTFIVKDSNETLELAADSSESLQNWIKKFKELTLHQKSLSISDFRIIRTLGSGFYGKVLLAEHKQSKKIYAIKSIHKSRLVNDDKINTIFSERNILLLSQHPFIVGIKFSFQNDKKFYLGLEYVSGGELFKLIETGHCVPFQQVRFYVMEVALALDYLHSIGVIYRDLKLENVLMTKSGHIKLTDFGLSKIVADGKADNSTTSTFCGTPEYLAPEMILSKDYGIEIDWWALGVFTYEFSYTITPFVGKTNKKTYDNILHEEPKFPPNADPNLVSFIMMCLRKDPTKRATFKDIKKHPFFEGISWDDVLNKKITPPRKPKAKPATSRLSKKRRRTESDATFVPHQNAFDGFSFAGEIWFQFCLIKYLYVRKFIVFYNFRNFSDFDWQLL</sequence>
<evidence type="ECO:0000256" key="4">
    <source>
        <dbReference type="ARBA" id="ARBA00022679"/>
    </source>
</evidence>
<dbReference type="FunFam" id="3.30.200.20:FF:000771">
    <property type="entry name" value="AGC family protein kinase"/>
    <property type="match status" value="1"/>
</dbReference>
<dbReference type="PROSITE" id="PS00107">
    <property type="entry name" value="PROTEIN_KINASE_ATP"/>
    <property type="match status" value="1"/>
</dbReference>
<dbReference type="Gene3D" id="3.30.200.20">
    <property type="entry name" value="Phosphorylase Kinase, domain 1"/>
    <property type="match status" value="1"/>
</dbReference>
<dbReference type="KEGG" id="tva:4771214"/>
<feature type="domain" description="AGC-kinase C-terminal" evidence="13">
    <location>
        <begin position="363"/>
        <end position="425"/>
    </location>
</feature>
<evidence type="ECO:0000313" key="15">
    <source>
        <dbReference type="Proteomes" id="UP000001542"/>
    </source>
</evidence>
<dbReference type="PANTHER" id="PTHR24351">
    <property type="entry name" value="RIBOSOMAL PROTEIN S6 KINASE"/>
    <property type="match status" value="1"/>
</dbReference>
<keyword evidence="3" id="KW-0597">Phosphoprotein</keyword>
<dbReference type="SMART" id="SM00233">
    <property type="entry name" value="PH"/>
    <property type="match status" value="1"/>
</dbReference>
<dbReference type="InterPro" id="IPR045270">
    <property type="entry name" value="STKc_AGC"/>
</dbReference>
<dbReference type="eggNOG" id="KOG0598">
    <property type="taxonomic scope" value="Eukaryota"/>
</dbReference>
<dbReference type="InterPro" id="IPR011009">
    <property type="entry name" value="Kinase-like_dom_sf"/>
</dbReference>
<dbReference type="AlphaFoldDB" id="A2E224"/>
<dbReference type="OrthoDB" id="432483at2759"/>
<dbReference type="VEuPathDB" id="TrichDB:TVAG_463710"/>
<evidence type="ECO:0000313" key="14">
    <source>
        <dbReference type="EMBL" id="EAY13238.1"/>
    </source>
</evidence>
<keyword evidence="7 8" id="KW-0067">ATP-binding</keyword>
<dbReference type="PROSITE" id="PS51285">
    <property type="entry name" value="AGC_KINASE_CTER"/>
    <property type="match status" value="1"/>
</dbReference>
<evidence type="ECO:0000256" key="5">
    <source>
        <dbReference type="ARBA" id="ARBA00022741"/>
    </source>
</evidence>
<dbReference type="PROSITE" id="PS00108">
    <property type="entry name" value="PROTEIN_KINASE_ST"/>
    <property type="match status" value="1"/>
</dbReference>
<dbReference type="Gene3D" id="2.30.29.30">
    <property type="entry name" value="Pleckstrin-homology domain (PH domain)/Phosphotyrosine-binding domain (PTB)"/>
    <property type="match status" value="1"/>
</dbReference>
<dbReference type="OMA" id="NILHEEP"/>
<dbReference type="RefSeq" id="XP_001325461.1">
    <property type="nucleotide sequence ID" value="XM_001325426.1"/>
</dbReference>
<dbReference type="InterPro" id="IPR000719">
    <property type="entry name" value="Prot_kinase_dom"/>
</dbReference>
<keyword evidence="15" id="KW-1185">Reference proteome</keyword>
<reference evidence="14" key="1">
    <citation type="submission" date="2006-10" db="EMBL/GenBank/DDBJ databases">
        <authorList>
            <person name="Amadeo P."/>
            <person name="Zhao Q."/>
            <person name="Wortman J."/>
            <person name="Fraser-Liggett C."/>
            <person name="Carlton J."/>
        </authorList>
    </citation>
    <scope>NUCLEOTIDE SEQUENCE</scope>
    <source>
        <strain evidence="14">G3</strain>
    </source>
</reference>
<gene>
    <name evidence="14" type="ORF">TVAG_463710</name>
</gene>